<evidence type="ECO:0000313" key="2">
    <source>
        <dbReference type="Proteomes" id="UP000177480"/>
    </source>
</evidence>
<evidence type="ECO:0000313" key="1">
    <source>
        <dbReference type="EMBL" id="OGZ44553.1"/>
    </source>
</evidence>
<proteinExistence type="predicted"/>
<sequence>MTLVIRYGLRQVVSVIQDTRAIPLPIIYDHQKGGTDIPELGPEFVLAVKDGGADAVILFPFGGCETERQWIQACRKEGLGVFVGGHMTQKGFLCSEGGFISDEAPSRIYETALALDVNHFIVPGNKPELVAAYRKQMTNFKRDGSFVLAAPGFVKQGGEITETGKVAGESWHAIVGSAIYGKSTEEEMRASARELVSQIIAE</sequence>
<dbReference type="AlphaFoldDB" id="A0A1G2G2J2"/>
<dbReference type="Proteomes" id="UP000177480">
    <property type="component" value="Unassembled WGS sequence"/>
</dbReference>
<evidence type="ECO:0008006" key="3">
    <source>
        <dbReference type="Google" id="ProtNLM"/>
    </source>
</evidence>
<organism evidence="1 2">
    <name type="scientific">Candidatus Ryanbacteria bacterium RIFCSPHIGHO2_01_FULL_45_22</name>
    <dbReference type="NCBI Taxonomy" id="1802114"/>
    <lineage>
        <taxon>Bacteria</taxon>
        <taxon>Candidatus Ryaniibacteriota</taxon>
    </lineage>
</organism>
<dbReference type="STRING" id="1802114.A2719_04010"/>
<comment type="caution">
    <text evidence="1">The sequence shown here is derived from an EMBL/GenBank/DDBJ whole genome shotgun (WGS) entry which is preliminary data.</text>
</comment>
<accession>A0A1G2G2J2</accession>
<dbReference type="EMBL" id="MHNK01000001">
    <property type="protein sequence ID" value="OGZ44553.1"/>
    <property type="molecule type" value="Genomic_DNA"/>
</dbReference>
<name>A0A1G2G2J2_9BACT</name>
<dbReference type="InterPro" id="IPR011060">
    <property type="entry name" value="RibuloseP-bd_barrel"/>
</dbReference>
<gene>
    <name evidence="1" type="ORF">A2719_04010</name>
</gene>
<protein>
    <recommendedName>
        <fullName evidence="3">Orotidine 5'-phosphate decarboxylase domain-containing protein</fullName>
    </recommendedName>
</protein>
<dbReference type="InterPro" id="IPR013785">
    <property type="entry name" value="Aldolase_TIM"/>
</dbReference>
<dbReference type="Gene3D" id="3.20.20.70">
    <property type="entry name" value="Aldolase class I"/>
    <property type="match status" value="1"/>
</dbReference>
<reference evidence="1 2" key="1">
    <citation type="journal article" date="2016" name="Nat. Commun.">
        <title>Thousands of microbial genomes shed light on interconnected biogeochemical processes in an aquifer system.</title>
        <authorList>
            <person name="Anantharaman K."/>
            <person name="Brown C.T."/>
            <person name="Hug L.A."/>
            <person name="Sharon I."/>
            <person name="Castelle C.J."/>
            <person name="Probst A.J."/>
            <person name="Thomas B.C."/>
            <person name="Singh A."/>
            <person name="Wilkins M.J."/>
            <person name="Karaoz U."/>
            <person name="Brodie E.L."/>
            <person name="Williams K.H."/>
            <person name="Hubbard S.S."/>
            <person name="Banfield J.F."/>
        </authorList>
    </citation>
    <scope>NUCLEOTIDE SEQUENCE [LARGE SCALE GENOMIC DNA]</scope>
</reference>
<dbReference type="SUPFAM" id="SSF51366">
    <property type="entry name" value="Ribulose-phoshate binding barrel"/>
    <property type="match status" value="1"/>
</dbReference>